<dbReference type="RefSeq" id="WP_181585144.1">
    <property type="nucleotide sequence ID" value="NZ_CP059399.1"/>
</dbReference>
<sequence length="66" mass="7486">MRSNWRPHVWFWHPDGRAIDNDDLLRAERGCVFPPPIFCPEGYVLCESGGTFGRMAYLLNGAASQC</sequence>
<accession>A0A7D6ZNH5</accession>
<dbReference type="EMBL" id="CP059399">
    <property type="protein sequence ID" value="QLY33980.1"/>
    <property type="molecule type" value="Genomic_DNA"/>
</dbReference>
<proteinExistence type="predicted"/>
<organism evidence="1 2">
    <name type="scientific">Nocardia huaxiensis</name>
    <dbReference type="NCBI Taxonomy" id="2755382"/>
    <lineage>
        <taxon>Bacteria</taxon>
        <taxon>Bacillati</taxon>
        <taxon>Actinomycetota</taxon>
        <taxon>Actinomycetes</taxon>
        <taxon>Mycobacteriales</taxon>
        <taxon>Nocardiaceae</taxon>
        <taxon>Nocardia</taxon>
    </lineage>
</organism>
<dbReference type="AlphaFoldDB" id="A0A7D6ZNH5"/>
<reference evidence="1 2" key="1">
    <citation type="submission" date="2020-07" db="EMBL/GenBank/DDBJ databases">
        <authorList>
            <person name="Zhuang K."/>
            <person name="Ran Y."/>
        </authorList>
    </citation>
    <scope>NUCLEOTIDE SEQUENCE [LARGE SCALE GENOMIC DNA]</scope>
    <source>
        <strain evidence="1 2">WCH-YHL-001</strain>
    </source>
</reference>
<dbReference type="KEGG" id="nhu:H0264_18645"/>
<evidence type="ECO:0000313" key="1">
    <source>
        <dbReference type="EMBL" id="QLY33980.1"/>
    </source>
</evidence>
<keyword evidence="2" id="KW-1185">Reference proteome</keyword>
<dbReference type="Proteomes" id="UP000515512">
    <property type="component" value="Chromosome"/>
</dbReference>
<name>A0A7D6ZNH5_9NOCA</name>
<gene>
    <name evidence="1" type="ORF">H0264_18645</name>
</gene>
<evidence type="ECO:0000313" key="2">
    <source>
        <dbReference type="Proteomes" id="UP000515512"/>
    </source>
</evidence>
<protein>
    <submittedName>
        <fullName evidence="1">Uncharacterized protein</fullName>
    </submittedName>
</protein>